<evidence type="ECO:0000256" key="3">
    <source>
        <dbReference type="ARBA" id="ARBA00023163"/>
    </source>
</evidence>
<dbReference type="RefSeq" id="WP_407800234.1">
    <property type="nucleotide sequence ID" value="NZ_JBJNUX010000004.1"/>
</dbReference>
<dbReference type="SMART" id="SM00346">
    <property type="entry name" value="HTH_ICLR"/>
    <property type="match status" value="1"/>
</dbReference>
<evidence type="ECO:0000256" key="1">
    <source>
        <dbReference type="ARBA" id="ARBA00023015"/>
    </source>
</evidence>
<dbReference type="Gene3D" id="3.30.450.40">
    <property type="match status" value="1"/>
</dbReference>
<dbReference type="InterPro" id="IPR036390">
    <property type="entry name" value="WH_DNA-bd_sf"/>
</dbReference>
<keyword evidence="7" id="KW-1185">Reference proteome</keyword>
<dbReference type="InterPro" id="IPR029016">
    <property type="entry name" value="GAF-like_dom_sf"/>
</dbReference>
<dbReference type="SUPFAM" id="SSF55781">
    <property type="entry name" value="GAF domain-like"/>
    <property type="match status" value="1"/>
</dbReference>
<dbReference type="InterPro" id="IPR050707">
    <property type="entry name" value="HTH_MetabolicPath_Reg"/>
</dbReference>
<keyword evidence="2" id="KW-0238">DNA-binding</keyword>
<evidence type="ECO:0000313" key="6">
    <source>
        <dbReference type="EMBL" id="MFL8999583.1"/>
    </source>
</evidence>
<dbReference type="PANTHER" id="PTHR30136:SF35">
    <property type="entry name" value="HTH-TYPE TRANSCRIPTIONAL REGULATOR RV1719"/>
    <property type="match status" value="1"/>
</dbReference>
<gene>
    <name evidence="6" type="ORF">ACJ8NA_13085</name>
</gene>
<dbReference type="Pfam" id="PF01614">
    <property type="entry name" value="IclR_C"/>
    <property type="match status" value="1"/>
</dbReference>
<dbReference type="InterPro" id="IPR036388">
    <property type="entry name" value="WH-like_DNA-bd_sf"/>
</dbReference>
<evidence type="ECO:0000313" key="7">
    <source>
        <dbReference type="Proteomes" id="UP001628646"/>
    </source>
</evidence>
<dbReference type="EMBL" id="JBJNUY010000005">
    <property type="protein sequence ID" value="MFL8999583.1"/>
    <property type="molecule type" value="Genomic_DNA"/>
</dbReference>
<name>A0ABW8W2S7_9PSED</name>
<dbReference type="SUPFAM" id="SSF46785">
    <property type="entry name" value="Winged helix' DNA-binding domain"/>
    <property type="match status" value="1"/>
</dbReference>
<dbReference type="Gene3D" id="1.10.10.10">
    <property type="entry name" value="Winged helix-like DNA-binding domain superfamily/Winged helix DNA-binding domain"/>
    <property type="match status" value="1"/>
</dbReference>
<dbReference type="PANTHER" id="PTHR30136">
    <property type="entry name" value="HELIX-TURN-HELIX TRANSCRIPTIONAL REGULATOR, ICLR FAMILY"/>
    <property type="match status" value="1"/>
</dbReference>
<feature type="domain" description="IclR-ED" evidence="5">
    <location>
        <begin position="76"/>
        <end position="264"/>
    </location>
</feature>
<keyword evidence="1" id="KW-0805">Transcription regulation</keyword>
<protein>
    <submittedName>
        <fullName evidence="6">IclR family transcriptional regulator</fullName>
    </submittedName>
</protein>
<feature type="domain" description="HTH iclR-type" evidence="4">
    <location>
        <begin position="13"/>
        <end position="75"/>
    </location>
</feature>
<dbReference type="Proteomes" id="UP001628646">
    <property type="component" value="Unassembled WGS sequence"/>
</dbReference>
<evidence type="ECO:0000256" key="2">
    <source>
        <dbReference type="ARBA" id="ARBA00023125"/>
    </source>
</evidence>
<dbReference type="PROSITE" id="PS51078">
    <property type="entry name" value="ICLR_ED"/>
    <property type="match status" value="1"/>
</dbReference>
<proteinExistence type="predicted"/>
<evidence type="ECO:0000259" key="5">
    <source>
        <dbReference type="PROSITE" id="PS51078"/>
    </source>
</evidence>
<dbReference type="InterPro" id="IPR005471">
    <property type="entry name" value="Tscrpt_reg_IclR_N"/>
</dbReference>
<evidence type="ECO:0000259" key="4">
    <source>
        <dbReference type="PROSITE" id="PS51077"/>
    </source>
</evidence>
<reference evidence="6 7" key="1">
    <citation type="submission" date="2024-12" db="EMBL/GenBank/DDBJ databases">
        <title>Pseudomonas species isolated from Lotus nodules promote plant growth.</title>
        <authorList>
            <person name="Yu Y.-H."/>
            <person name="Kurtenbach J."/>
            <person name="Crosbie D."/>
            <person name="Brachmann A."/>
            <person name="Marin M."/>
        </authorList>
    </citation>
    <scope>NUCLEOTIDE SEQUENCE [LARGE SCALE GENOMIC DNA]</scope>
    <source>
        <strain evidence="6 7">PLb11B</strain>
    </source>
</reference>
<keyword evidence="3" id="KW-0804">Transcription</keyword>
<organism evidence="6 7">
    <name type="scientific">Pseudomonas azerbaijanorientalis</name>
    <dbReference type="NCBI Taxonomy" id="2842350"/>
    <lineage>
        <taxon>Bacteria</taxon>
        <taxon>Pseudomonadati</taxon>
        <taxon>Pseudomonadota</taxon>
        <taxon>Gammaproteobacteria</taxon>
        <taxon>Pseudomonadales</taxon>
        <taxon>Pseudomonadaceae</taxon>
        <taxon>Pseudomonas</taxon>
    </lineage>
</organism>
<comment type="caution">
    <text evidence="6">The sequence shown here is derived from an EMBL/GenBank/DDBJ whole genome shotgun (WGS) entry which is preliminary data.</text>
</comment>
<dbReference type="Pfam" id="PF09339">
    <property type="entry name" value="HTH_IclR"/>
    <property type="match status" value="1"/>
</dbReference>
<accession>A0ABW8W2S7</accession>
<dbReference type="PROSITE" id="PS51077">
    <property type="entry name" value="HTH_ICLR"/>
    <property type="match status" value="1"/>
</dbReference>
<sequence>MVSASDLQGPSYSGVLDRGLAVIELLSGRAEGMSLTSISEVLRIPRSATHRLMTSLSEHGYIRQEQDRGIYVLTTKLQVLAFRHLASSGYIDAAQQVLDRLAEKTGELVRLAVEDNGQLIWVAKAQGARFGLRYDPDMGMISKLSCSATGFAWLSKMEDKDAIAAIEEQGYGTPGDFGPRAPQTAAKVLEHIHEARKRGYAIGIQTYSDWMAAIATVLIHPLSGRPIGVVSVAGPLSRLAEDRLHELAPLLVASAEEISQLIPGSPSLMSPGAARKTIRT</sequence>
<dbReference type="InterPro" id="IPR014757">
    <property type="entry name" value="Tscrpt_reg_IclR_C"/>
</dbReference>